<dbReference type="InterPro" id="IPR008271">
    <property type="entry name" value="Ser/Thr_kinase_AS"/>
</dbReference>
<evidence type="ECO:0000256" key="5">
    <source>
        <dbReference type="ARBA" id="ARBA00022729"/>
    </source>
</evidence>
<dbReference type="InterPro" id="IPR000152">
    <property type="entry name" value="EGF-type_Asp/Asn_hydroxyl_site"/>
</dbReference>
<dbReference type="AlphaFoldDB" id="A0A843VL55"/>
<sequence>MAGILLFLLPQLLQLIILWLNPVSPASLQPRMVLPSCSQEWCGNVRIPYPFGIGPDCYKNANFSVSCEKYSATSRHPKPYFNLTNGFRKEIINISLPDGQIRTHSLINRLCYEDVFGEMNRTITPGRLDLRGTIYKVSHTRNMLTAIGCQNLAYFWGWDENDGPYSTGCVTHCQSVSDNATEGRCSGVGCCQTSIPRGLNNYRVRFIDMTEWSTFRDLSPCRYGFLAENGSYAFTVSDLRSLQFDVKNRDVIPLVLDWIVGTQNCEEPGLNKSSSYACVSQNSECHNSETGKGYFCTCAAGYQGNPYLKEEGCQDIDECETRPAACPRHARCQNTEGSYTCTCPKGAEHDRATNACRKKPFPTMALALGLTFGCLLLSILGFCMCWVLQRRKFMLSRQKFFEQNGGLLLRRQMNSQHGATFKIFTKEEIDKATNMYGKEMILGQGGQGTVYKGNLDNREVAIKKSRVTDESQRNEFGREMLILSQINHRNVVKLLGCCLEVDIPMLVYEFVPNGTLFHYIHKVKHDSPVPFVERLRMASETAQALNYLHAEASPPIVHGDVKSGNILIDDKLMAKVSDFGASKMIPLDREQFATLVQGTFGYLDPESLQTHQLTTKSDVYSFGVILAELLTRKTALYSDGSGKERSLALNFVSSVEGNQLWQILDAQIVDEWNMEYVKEVAKLTCRCLNMKGEERPTMKEVAMELAGVRNLILSLCQPYINADDSEPLLDEEYSSGYASTSNSSGYVTFPTMQIW</sequence>
<dbReference type="Gene3D" id="2.10.25.10">
    <property type="entry name" value="Laminin"/>
    <property type="match status" value="2"/>
</dbReference>
<dbReference type="GO" id="GO:0005509">
    <property type="term" value="F:calcium ion binding"/>
    <property type="evidence" value="ECO:0007669"/>
    <property type="project" value="InterPro"/>
</dbReference>
<evidence type="ECO:0000313" key="17">
    <source>
        <dbReference type="Proteomes" id="UP000652761"/>
    </source>
</evidence>
<keyword evidence="2" id="KW-0418">Kinase</keyword>
<dbReference type="InterPro" id="IPR011009">
    <property type="entry name" value="Kinase-like_dom_sf"/>
</dbReference>
<dbReference type="PROSITE" id="PS00108">
    <property type="entry name" value="PROTEIN_KINASE_ST"/>
    <property type="match status" value="1"/>
</dbReference>
<name>A0A843VL55_COLES</name>
<dbReference type="InterPro" id="IPR001881">
    <property type="entry name" value="EGF-like_Ca-bd_dom"/>
</dbReference>
<keyword evidence="10" id="KW-0325">Glycoprotein</keyword>
<dbReference type="InterPro" id="IPR000719">
    <property type="entry name" value="Prot_kinase_dom"/>
</dbReference>
<dbReference type="GO" id="GO:0030247">
    <property type="term" value="F:polysaccharide binding"/>
    <property type="evidence" value="ECO:0007669"/>
    <property type="project" value="InterPro"/>
</dbReference>
<dbReference type="SMART" id="SM00181">
    <property type="entry name" value="EGF"/>
    <property type="match status" value="2"/>
</dbReference>
<evidence type="ECO:0000256" key="2">
    <source>
        <dbReference type="ARBA" id="ARBA00022527"/>
    </source>
</evidence>
<dbReference type="CDD" id="cd00054">
    <property type="entry name" value="EGF_CA"/>
    <property type="match status" value="1"/>
</dbReference>
<evidence type="ECO:0000313" key="16">
    <source>
        <dbReference type="EMBL" id="MQL96685.1"/>
    </source>
</evidence>
<dbReference type="Proteomes" id="UP000652761">
    <property type="component" value="Unassembled WGS sequence"/>
</dbReference>
<dbReference type="InterPro" id="IPR000742">
    <property type="entry name" value="EGF"/>
</dbReference>
<keyword evidence="7" id="KW-0547">Nucleotide-binding</keyword>
<dbReference type="InterPro" id="IPR045274">
    <property type="entry name" value="WAK-like"/>
</dbReference>
<comment type="caution">
    <text evidence="16">The sequence shown here is derived from an EMBL/GenBank/DDBJ whole genome shotgun (WGS) entry which is preliminary data.</text>
</comment>
<keyword evidence="12" id="KW-0812">Transmembrane</keyword>
<evidence type="ECO:0000256" key="9">
    <source>
        <dbReference type="ARBA" id="ARBA00023157"/>
    </source>
</evidence>
<evidence type="ECO:0000256" key="10">
    <source>
        <dbReference type="ARBA" id="ARBA00023180"/>
    </source>
</evidence>
<dbReference type="Pfam" id="PF13947">
    <property type="entry name" value="GUB_WAK_bind"/>
    <property type="match status" value="1"/>
</dbReference>
<keyword evidence="12" id="KW-1133">Transmembrane helix</keyword>
<dbReference type="FunFam" id="1.10.510.10:FF:000084">
    <property type="entry name" value="Wall-associated receptor kinase 2"/>
    <property type="match status" value="1"/>
</dbReference>
<evidence type="ECO:0000256" key="8">
    <source>
        <dbReference type="ARBA" id="ARBA00022840"/>
    </source>
</evidence>
<evidence type="ECO:0000259" key="14">
    <source>
        <dbReference type="PROSITE" id="PS50011"/>
    </source>
</evidence>
<evidence type="ECO:0000256" key="12">
    <source>
        <dbReference type="SAM" id="Phobius"/>
    </source>
</evidence>
<dbReference type="SMART" id="SM00179">
    <property type="entry name" value="EGF_CA"/>
    <property type="match status" value="1"/>
</dbReference>
<dbReference type="SUPFAM" id="SSF57196">
    <property type="entry name" value="EGF/Laminin"/>
    <property type="match status" value="1"/>
</dbReference>
<dbReference type="InterPro" id="IPR018097">
    <property type="entry name" value="EGF_Ca-bd_CS"/>
</dbReference>
<feature type="domain" description="EGF-like" evidence="15">
    <location>
        <begin position="315"/>
        <end position="353"/>
    </location>
</feature>
<keyword evidence="4" id="KW-0808">Transferase</keyword>
<evidence type="ECO:0000256" key="7">
    <source>
        <dbReference type="ARBA" id="ARBA00022741"/>
    </source>
</evidence>
<keyword evidence="5 13" id="KW-0732">Signal</keyword>
<dbReference type="SMART" id="SM00220">
    <property type="entry name" value="S_TKc"/>
    <property type="match status" value="1"/>
</dbReference>
<keyword evidence="9" id="KW-1015">Disulfide bond</keyword>
<accession>A0A843VL55</accession>
<keyword evidence="12" id="KW-0472">Membrane</keyword>
<dbReference type="SUPFAM" id="SSF56112">
    <property type="entry name" value="Protein kinase-like (PK-like)"/>
    <property type="match status" value="1"/>
</dbReference>
<dbReference type="FunFam" id="2.10.25.10:FF:000038">
    <property type="entry name" value="Fibrillin 2"/>
    <property type="match status" value="1"/>
</dbReference>
<reference evidence="16" key="1">
    <citation type="submission" date="2017-07" db="EMBL/GenBank/DDBJ databases">
        <title>Taro Niue Genome Assembly and Annotation.</title>
        <authorList>
            <person name="Atibalentja N."/>
            <person name="Keating K."/>
            <person name="Fields C.J."/>
        </authorList>
    </citation>
    <scope>NUCLEOTIDE SEQUENCE</scope>
    <source>
        <strain evidence="16">Niue_2</strain>
        <tissue evidence="16">Leaf</tissue>
    </source>
</reference>
<dbReference type="InterPro" id="IPR049883">
    <property type="entry name" value="NOTCH1_EGF-like"/>
</dbReference>
<evidence type="ECO:0000256" key="6">
    <source>
        <dbReference type="ARBA" id="ARBA00022737"/>
    </source>
</evidence>
<keyword evidence="6" id="KW-0677">Repeat</keyword>
<gene>
    <name evidence="16" type="ORF">Taro_029363</name>
</gene>
<proteinExistence type="predicted"/>
<evidence type="ECO:0000256" key="1">
    <source>
        <dbReference type="ARBA" id="ARBA00004479"/>
    </source>
</evidence>
<comment type="subcellular location">
    <subcellularLocation>
        <location evidence="1">Membrane</location>
        <topology evidence="1">Single-pass type I membrane protein</topology>
    </subcellularLocation>
</comment>
<evidence type="ECO:0000256" key="3">
    <source>
        <dbReference type="ARBA" id="ARBA00022536"/>
    </source>
</evidence>
<evidence type="ECO:0000259" key="15">
    <source>
        <dbReference type="PROSITE" id="PS50026"/>
    </source>
</evidence>
<dbReference type="Gene3D" id="1.10.510.10">
    <property type="entry name" value="Transferase(Phosphotransferase) domain 1"/>
    <property type="match status" value="1"/>
</dbReference>
<keyword evidence="3 11" id="KW-0245">EGF-like domain</keyword>
<evidence type="ECO:0000256" key="11">
    <source>
        <dbReference type="PROSITE-ProRule" id="PRU00076"/>
    </source>
</evidence>
<dbReference type="CDD" id="cd14066">
    <property type="entry name" value="STKc_IRAK"/>
    <property type="match status" value="1"/>
</dbReference>
<feature type="domain" description="Protein kinase" evidence="14">
    <location>
        <begin position="436"/>
        <end position="720"/>
    </location>
</feature>
<dbReference type="InterPro" id="IPR025287">
    <property type="entry name" value="WAK_GUB"/>
</dbReference>
<dbReference type="FunFam" id="3.30.200.20:FF:000337">
    <property type="entry name" value="Wall-associated receptor kinase 3"/>
    <property type="match status" value="1"/>
</dbReference>
<dbReference type="EMBL" id="NMUH01001945">
    <property type="protein sequence ID" value="MQL96685.1"/>
    <property type="molecule type" value="Genomic_DNA"/>
</dbReference>
<feature type="transmembrane region" description="Helical" evidence="12">
    <location>
        <begin position="364"/>
        <end position="388"/>
    </location>
</feature>
<dbReference type="OrthoDB" id="4062651at2759"/>
<comment type="caution">
    <text evidence="11">Lacks conserved residue(s) required for the propagation of feature annotation.</text>
</comment>
<dbReference type="PROSITE" id="PS50011">
    <property type="entry name" value="PROTEIN_KINASE_DOM"/>
    <property type="match status" value="1"/>
</dbReference>
<dbReference type="Pfam" id="PF00069">
    <property type="entry name" value="Pkinase"/>
    <property type="match status" value="1"/>
</dbReference>
<feature type="chain" id="PRO_5032561930" evidence="13">
    <location>
        <begin position="26"/>
        <end position="755"/>
    </location>
</feature>
<keyword evidence="17" id="KW-1185">Reference proteome</keyword>
<evidence type="ECO:0000256" key="13">
    <source>
        <dbReference type="SAM" id="SignalP"/>
    </source>
</evidence>
<dbReference type="Gene3D" id="3.30.200.20">
    <property type="entry name" value="Phosphorylase Kinase, domain 1"/>
    <property type="match status" value="1"/>
</dbReference>
<dbReference type="PANTHER" id="PTHR27005">
    <property type="entry name" value="WALL-ASSOCIATED RECEPTOR KINASE-LIKE 21"/>
    <property type="match status" value="1"/>
</dbReference>
<organism evidence="16 17">
    <name type="scientific">Colocasia esculenta</name>
    <name type="common">Wild taro</name>
    <name type="synonym">Arum esculentum</name>
    <dbReference type="NCBI Taxonomy" id="4460"/>
    <lineage>
        <taxon>Eukaryota</taxon>
        <taxon>Viridiplantae</taxon>
        <taxon>Streptophyta</taxon>
        <taxon>Embryophyta</taxon>
        <taxon>Tracheophyta</taxon>
        <taxon>Spermatophyta</taxon>
        <taxon>Magnoliopsida</taxon>
        <taxon>Liliopsida</taxon>
        <taxon>Araceae</taxon>
        <taxon>Aroideae</taxon>
        <taxon>Colocasieae</taxon>
        <taxon>Colocasia</taxon>
    </lineage>
</organism>
<dbReference type="Pfam" id="PF07645">
    <property type="entry name" value="EGF_CA"/>
    <property type="match status" value="1"/>
</dbReference>
<dbReference type="PROSITE" id="PS50026">
    <property type="entry name" value="EGF_3"/>
    <property type="match status" value="1"/>
</dbReference>
<dbReference type="PROSITE" id="PS00010">
    <property type="entry name" value="ASX_HYDROXYL"/>
    <property type="match status" value="1"/>
</dbReference>
<dbReference type="PANTHER" id="PTHR27005:SF479">
    <property type="entry name" value="OS06G0706600 PROTEIN"/>
    <property type="match status" value="1"/>
</dbReference>
<dbReference type="GO" id="GO:0005886">
    <property type="term" value="C:plasma membrane"/>
    <property type="evidence" value="ECO:0007669"/>
    <property type="project" value="TreeGrafter"/>
</dbReference>
<protein>
    <submittedName>
        <fullName evidence="16">Uncharacterized protein</fullName>
    </submittedName>
</protein>
<dbReference type="GO" id="GO:0005524">
    <property type="term" value="F:ATP binding"/>
    <property type="evidence" value="ECO:0007669"/>
    <property type="project" value="UniProtKB-KW"/>
</dbReference>
<dbReference type="GO" id="GO:0004674">
    <property type="term" value="F:protein serine/threonine kinase activity"/>
    <property type="evidence" value="ECO:0007669"/>
    <property type="project" value="UniProtKB-KW"/>
</dbReference>
<dbReference type="PROSITE" id="PS01187">
    <property type="entry name" value="EGF_CA"/>
    <property type="match status" value="1"/>
</dbReference>
<evidence type="ECO:0000256" key="4">
    <source>
        <dbReference type="ARBA" id="ARBA00022679"/>
    </source>
</evidence>
<keyword evidence="2" id="KW-0723">Serine/threonine-protein kinase</keyword>
<keyword evidence="8" id="KW-0067">ATP-binding</keyword>
<feature type="signal peptide" evidence="13">
    <location>
        <begin position="1"/>
        <end position="25"/>
    </location>
</feature>
<dbReference type="GO" id="GO:0007166">
    <property type="term" value="P:cell surface receptor signaling pathway"/>
    <property type="evidence" value="ECO:0007669"/>
    <property type="project" value="InterPro"/>
</dbReference>